<evidence type="ECO:0008006" key="4">
    <source>
        <dbReference type="Google" id="ProtNLM"/>
    </source>
</evidence>
<keyword evidence="3" id="KW-1185">Reference proteome</keyword>
<feature type="compositionally biased region" description="Basic and acidic residues" evidence="1">
    <location>
        <begin position="28"/>
        <end position="41"/>
    </location>
</feature>
<gene>
    <name evidence="2" type="ORF">CBR_g40175</name>
</gene>
<dbReference type="OrthoDB" id="413460at2759"/>
<name>A0A388LTA0_CHABU</name>
<feature type="compositionally biased region" description="Low complexity" evidence="1">
    <location>
        <begin position="272"/>
        <end position="286"/>
    </location>
</feature>
<proteinExistence type="predicted"/>
<feature type="region of interest" description="Disordered" evidence="1">
    <location>
        <begin position="1"/>
        <end position="226"/>
    </location>
</feature>
<feature type="compositionally biased region" description="Pro residues" evidence="1">
    <location>
        <begin position="249"/>
        <end position="260"/>
    </location>
</feature>
<sequence length="527" mass="54496">MASAKSGASTSTGSKSSKFKVPLLTDPGGDRDSPVIDRTSSDDGGAQATNPGPRLNAQQFQFPAAKRAFKRPFTPPLVSAPRSSAGNAEEESSGKETEDARGQRADQKRIGAASKGPLTVPGKPPPFKRRALVSARRTVIAPATEEEGGVGGESRGNAEDVRARTRTQGGSHDADIPRAPSRTHPHPISGSSVASEREGGSTAAAEKGPPAAAKIPISIGNSENKSDAQMVTVAGAGRTTSDSVMIHASPPPPPPPPPPFHAVVDGGGATGRGSSKGAPAAAGQTTACATDSSAHAGVKHVDDEGISGDVGGSGCTMAMAASAGKRLSSFIAPRRKGLLHVLSSGRASGSGSETTAGNGRPPVNHGVPEAEEANYFSVMYCQPKRNSKRKGPWSDGVFVVRSRTTLLQDMEGKELAKGDARGCKNLQEGATARAGTYEVEVMGKVDKKDYESGSIFVGDASDAPLGSSAAVLKPMKKLQSQTLEVLPQRKRCDGWSLQWTLYKAKCLQCQTSSDFICGSLDKVLTHR</sequence>
<accession>A0A388LTA0</accession>
<protein>
    <recommendedName>
        <fullName evidence="4">DUF2439 domain-containing protein</fullName>
    </recommendedName>
</protein>
<dbReference type="Gramene" id="GBG85537">
    <property type="protein sequence ID" value="GBG85537"/>
    <property type="gene ID" value="CBR_g40175"/>
</dbReference>
<evidence type="ECO:0000256" key="1">
    <source>
        <dbReference type="SAM" id="MobiDB-lite"/>
    </source>
</evidence>
<dbReference type="AlphaFoldDB" id="A0A388LTA0"/>
<dbReference type="Proteomes" id="UP000265515">
    <property type="component" value="Unassembled WGS sequence"/>
</dbReference>
<evidence type="ECO:0000313" key="3">
    <source>
        <dbReference type="Proteomes" id="UP000265515"/>
    </source>
</evidence>
<comment type="caution">
    <text evidence="2">The sequence shown here is derived from an EMBL/GenBank/DDBJ whole genome shotgun (WGS) entry which is preliminary data.</text>
</comment>
<dbReference type="EMBL" id="BFEA01000522">
    <property type="protein sequence ID" value="GBG85537.1"/>
    <property type="molecule type" value="Genomic_DNA"/>
</dbReference>
<evidence type="ECO:0000313" key="2">
    <source>
        <dbReference type="EMBL" id="GBG85537.1"/>
    </source>
</evidence>
<feature type="compositionally biased region" description="Low complexity" evidence="1">
    <location>
        <begin position="1"/>
        <end position="16"/>
    </location>
</feature>
<feature type="compositionally biased region" description="Low complexity" evidence="1">
    <location>
        <begin position="203"/>
        <end position="220"/>
    </location>
</feature>
<reference evidence="2 3" key="1">
    <citation type="journal article" date="2018" name="Cell">
        <title>The Chara Genome: Secondary Complexity and Implications for Plant Terrestrialization.</title>
        <authorList>
            <person name="Nishiyama T."/>
            <person name="Sakayama H."/>
            <person name="Vries J.D."/>
            <person name="Buschmann H."/>
            <person name="Saint-Marcoux D."/>
            <person name="Ullrich K.K."/>
            <person name="Haas F.B."/>
            <person name="Vanderstraeten L."/>
            <person name="Becker D."/>
            <person name="Lang D."/>
            <person name="Vosolsobe S."/>
            <person name="Rombauts S."/>
            <person name="Wilhelmsson P.K.I."/>
            <person name="Janitza P."/>
            <person name="Kern R."/>
            <person name="Heyl A."/>
            <person name="Rumpler F."/>
            <person name="Villalobos L.I.A.C."/>
            <person name="Clay J.M."/>
            <person name="Skokan R."/>
            <person name="Toyoda A."/>
            <person name="Suzuki Y."/>
            <person name="Kagoshima H."/>
            <person name="Schijlen E."/>
            <person name="Tajeshwar N."/>
            <person name="Catarino B."/>
            <person name="Hetherington A.J."/>
            <person name="Saltykova A."/>
            <person name="Bonnot C."/>
            <person name="Breuninger H."/>
            <person name="Symeonidi A."/>
            <person name="Radhakrishnan G.V."/>
            <person name="Van Nieuwerburgh F."/>
            <person name="Deforce D."/>
            <person name="Chang C."/>
            <person name="Karol K.G."/>
            <person name="Hedrich R."/>
            <person name="Ulvskov P."/>
            <person name="Glockner G."/>
            <person name="Delwiche C.F."/>
            <person name="Petrasek J."/>
            <person name="Van de Peer Y."/>
            <person name="Friml J."/>
            <person name="Beilby M."/>
            <person name="Dolan L."/>
            <person name="Kohara Y."/>
            <person name="Sugano S."/>
            <person name="Fujiyama A."/>
            <person name="Delaux P.-M."/>
            <person name="Quint M."/>
            <person name="TheiBen G."/>
            <person name="Hagemann M."/>
            <person name="Harholt J."/>
            <person name="Dunand C."/>
            <person name="Zachgo S."/>
            <person name="Langdale J."/>
            <person name="Maumus F."/>
            <person name="Straeten D.V.D."/>
            <person name="Gould S.B."/>
            <person name="Rensing S.A."/>
        </authorList>
    </citation>
    <scope>NUCLEOTIDE SEQUENCE [LARGE SCALE GENOMIC DNA]</scope>
    <source>
        <strain evidence="2 3">S276</strain>
    </source>
</reference>
<dbReference type="STRING" id="69332.A0A388LTA0"/>
<feature type="compositionally biased region" description="Basic and acidic residues" evidence="1">
    <location>
        <begin position="92"/>
        <end position="109"/>
    </location>
</feature>
<organism evidence="2 3">
    <name type="scientific">Chara braunii</name>
    <name type="common">Braun's stonewort</name>
    <dbReference type="NCBI Taxonomy" id="69332"/>
    <lineage>
        <taxon>Eukaryota</taxon>
        <taxon>Viridiplantae</taxon>
        <taxon>Streptophyta</taxon>
        <taxon>Charophyceae</taxon>
        <taxon>Charales</taxon>
        <taxon>Characeae</taxon>
        <taxon>Chara</taxon>
    </lineage>
</organism>
<feature type="region of interest" description="Disordered" evidence="1">
    <location>
        <begin position="242"/>
        <end position="286"/>
    </location>
</feature>